<protein>
    <submittedName>
        <fullName evidence="4">DeoR/GlpR transcriptional regulator</fullName>
    </submittedName>
</protein>
<evidence type="ECO:0000313" key="5">
    <source>
        <dbReference type="Proteomes" id="UP000461585"/>
    </source>
</evidence>
<dbReference type="Pfam" id="PF08220">
    <property type="entry name" value="HTH_DeoR"/>
    <property type="match status" value="1"/>
</dbReference>
<dbReference type="EMBL" id="JAAEEH010000013">
    <property type="protein sequence ID" value="NDL67357.1"/>
    <property type="molecule type" value="Genomic_DNA"/>
</dbReference>
<sequence>MELLKRNKSITVKTLCDTLEASEATIRRDLASLEADGKLERTHGGAMLVGPVPLEYEETFHQKENMNALQKRAIALKAYDFLKDNDSIAMDAGTTNLELAKLIGKSRLRLTVVTNSTNVADAVSTNEGVTLYVVGGKLRLNTLATVGTQAVEMVRRFQVNKSFIGVNGITLDNGFTTPDLEEADIKRALLSIGVQRFVLADHSKFTKVAICQIAPVSMVDGIITDKELEQELMEAYIQNDVQVIIA</sequence>
<dbReference type="SUPFAM" id="SSF100950">
    <property type="entry name" value="NagB/RpiA/CoA transferase-like"/>
    <property type="match status" value="1"/>
</dbReference>
<proteinExistence type="predicted"/>
<comment type="caution">
    <text evidence="4">The sequence shown here is derived from an EMBL/GenBank/DDBJ whole genome shotgun (WGS) entry which is preliminary data.</text>
</comment>
<dbReference type="InterPro" id="IPR050313">
    <property type="entry name" value="Carb_Metab_HTH_regulators"/>
</dbReference>
<evidence type="ECO:0000313" key="4">
    <source>
        <dbReference type="EMBL" id="NDL67357.1"/>
    </source>
</evidence>
<evidence type="ECO:0000256" key="1">
    <source>
        <dbReference type="ARBA" id="ARBA00023015"/>
    </source>
</evidence>
<dbReference type="InterPro" id="IPR036388">
    <property type="entry name" value="WH-like_DNA-bd_sf"/>
</dbReference>
<evidence type="ECO:0000259" key="3">
    <source>
        <dbReference type="PROSITE" id="PS51000"/>
    </source>
</evidence>
<dbReference type="PANTHER" id="PTHR30363">
    <property type="entry name" value="HTH-TYPE TRANSCRIPTIONAL REGULATOR SRLR-RELATED"/>
    <property type="match status" value="1"/>
</dbReference>
<accession>A0A7X5HVE6</accession>
<dbReference type="Gene3D" id="3.40.50.1360">
    <property type="match status" value="1"/>
</dbReference>
<dbReference type="PRINTS" id="PR00037">
    <property type="entry name" value="HTHLACR"/>
</dbReference>
<dbReference type="Proteomes" id="UP000461585">
    <property type="component" value="Unassembled WGS sequence"/>
</dbReference>
<dbReference type="Pfam" id="PF00455">
    <property type="entry name" value="DeoRC"/>
    <property type="match status" value="1"/>
</dbReference>
<name>A0A7X5HVE6_9FIRM</name>
<dbReference type="InterPro" id="IPR037171">
    <property type="entry name" value="NagB/RpiA_transferase-like"/>
</dbReference>
<keyword evidence="1" id="KW-0805">Transcription regulation</keyword>
<dbReference type="SUPFAM" id="SSF46785">
    <property type="entry name" value="Winged helix' DNA-binding domain"/>
    <property type="match status" value="1"/>
</dbReference>
<dbReference type="InterPro" id="IPR014036">
    <property type="entry name" value="DeoR-like_C"/>
</dbReference>
<dbReference type="InterPro" id="IPR001034">
    <property type="entry name" value="DeoR_HTH"/>
</dbReference>
<evidence type="ECO:0000256" key="2">
    <source>
        <dbReference type="ARBA" id="ARBA00023163"/>
    </source>
</evidence>
<feature type="domain" description="HTH deoR-type" evidence="3">
    <location>
        <begin position="1"/>
        <end position="48"/>
    </location>
</feature>
<dbReference type="SMART" id="SM00420">
    <property type="entry name" value="HTH_DEOR"/>
    <property type="match status" value="1"/>
</dbReference>
<gene>
    <name evidence="4" type="ORF">GXN74_06340</name>
</gene>
<dbReference type="GO" id="GO:0003700">
    <property type="term" value="F:DNA-binding transcription factor activity"/>
    <property type="evidence" value="ECO:0007669"/>
    <property type="project" value="InterPro"/>
</dbReference>
<keyword evidence="5" id="KW-1185">Reference proteome</keyword>
<dbReference type="AlphaFoldDB" id="A0A7X5HVE6"/>
<dbReference type="SMART" id="SM01134">
    <property type="entry name" value="DeoRC"/>
    <property type="match status" value="1"/>
</dbReference>
<dbReference type="PROSITE" id="PS51000">
    <property type="entry name" value="HTH_DEOR_2"/>
    <property type="match status" value="1"/>
</dbReference>
<dbReference type="PANTHER" id="PTHR30363:SF44">
    <property type="entry name" value="AGA OPERON TRANSCRIPTIONAL REPRESSOR-RELATED"/>
    <property type="match status" value="1"/>
</dbReference>
<keyword evidence="2" id="KW-0804">Transcription</keyword>
<organism evidence="4 5">
    <name type="scientific">Anaerotalea alkaliphila</name>
    <dbReference type="NCBI Taxonomy" id="2662126"/>
    <lineage>
        <taxon>Bacteria</taxon>
        <taxon>Bacillati</taxon>
        <taxon>Bacillota</taxon>
        <taxon>Clostridia</taxon>
        <taxon>Eubacteriales</taxon>
        <taxon>Anaerotalea</taxon>
    </lineage>
</organism>
<dbReference type="InterPro" id="IPR036390">
    <property type="entry name" value="WH_DNA-bd_sf"/>
</dbReference>
<dbReference type="Gene3D" id="1.10.10.10">
    <property type="entry name" value="Winged helix-like DNA-binding domain superfamily/Winged helix DNA-binding domain"/>
    <property type="match status" value="1"/>
</dbReference>
<reference evidence="4 5" key="1">
    <citation type="submission" date="2020-01" db="EMBL/GenBank/DDBJ databases">
        <title>Anaeroalcalibacter tamaniensis gen. nov., sp. nov., moderately halophilic strictly anaerobic fermenter bacterium from mud volcano of Taman peninsula.</title>
        <authorList>
            <person name="Frolova A."/>
            <person name="Merkel A.Y."/>
            <person name="Slobodkin A.I."/>
        </authorList>
    </citation>
    <scope>NUCLEOTIDE SEQUENCE [LARGE SCALE GENOMIC DNA]</scope>
    <source>
        <strain evidence="4 5">F-3ap</strain>
    </source>
</reference>